<feature type="transmembrane region" description="Helical" evidence="1">
    <location>
        <begin position="135"/>
        <end position="155"/>
    </location>
</feature>
<protein>
    <recommendedName>
        <fullName evidence="4">Membrane protein YqaA with SNARE-associated domain</fullName>
    </recommendedName>
</protein>
<evidence type="ECO:0000313" key="3">
    <source>
        <dbReference type="Proteomes" id="UP000604117"/>
    </source>
</evidence>
<dbReference type="Proteomes" id="UP000604117">
    <property type="component" value="Unassembled WGS sequence"/>
</dbReference>
<name>A0ABQ4D393_9ACTN</name>
<keyword evidence="3" id="KW-1185">Reference proteome</keyword>
<feature type="transmembrane region" description="Helical" evidence="1">
    <location>
        <begin position="108"/>
        <end position="128"/>
    </location>
</feature>
<accession>A0ABQ4D393</accession>
<comment type="caution">
    <text evidence="2">The sequence shown here is derived from an EMBL/GenBank/DDBJ whole genome shotgun (WGS) entry which is preliminary data.</text>
</comment>
<organism evidence="2 3">
    <name type="scientific">Asanoa siamensis</name>
    <dbReference type="NCBI Taxonomy" id="926357"/>
    <lineage>
        <taxon>Bacteria</taxon>
        <taxon>Bacillati</taxon>
        <taxon>Actinomycetota</taxon>
        <taxon>Actinomycetes</taxon>
        <taxon>Micromonosporales</taxon>
        <taxon>Micromonosporaceae</taxon>
        <taxon>Asanoa</taxon>
    </lineage>
</organism>
<proteinExistence type="predicted"/>
<evidence type="ECO:0000256" key="1">
    <source>
        <dbReference type="SAM" id="Phobius"/>
    </source>
</evidence>
<keyword evidence="1" id="KW-0472">Membrane</keyword>
<dbReference type="RefSeq" id="WP_203718847.1">
    <property type="nucleotide sequence ID" value="NZ_BONE01000113.1"/>
</dbReference>
<reference evidence="2 3" key="1">
    <citation type="submission" date="2021-01" db="EMBL/GenBank/DDBJ databases">
        <title>Whole genome shotgun sequence of Asanoa siamensis NBRC 107932.</title>
        <authorList>
            <person name="Komaki H."/>
            <person name="Tamura T."/>
        </authorList>
    </citation>
    <scope>NUCLEOTIDE SEQUENCE [LARGE SCALE GENOMIC DNA]</scope>
    <source>
        <strain evidence="2 3">NBRC 107932</strain>
    </source>
</reference>
<dbReference type="EMBL" id="BONE01000113">
    <property type="protein sequence ID" value="GIF78002.1"/>
    <property type="molecule type" value="Genomic_DNA"/>
</dbReference>
<keyword evidence="1" id="KW-0812">Transmembrane</keyword>
<evidence type="ECO:0008006" key="4">
    <source>
        <dbReference type="Google" id="ProtNLM"/>
    </source>
</evidence>
<gene>
    <name evidence="2" type="ORF">Asi02nite_75200</name>
</gene>
<keyword evidence="1" id="KW-1133">Transmembrane helix</keyword>
<evidence type="ECO:0000313" key="2">
    <source>
        <dbReference type="EMBL" id="GIF78002.1"/>
    </source>
</evidence>
<sequence>MITLAATVLVGFISAFVPVVPIEPYVVGLIATTSEHPVPVGVAAAVGQTAGKILIFLGARGLIRTAALRNWVTKRAQTKPGTAAASKIKQGGSRLLTLLDHPVTQGPIVLLSAAVGVPPLLVVSVWAARTRMGMGLFSGVCLLGRAIRLIAIAYAPEAFMS</sequence>